<protein>
    <submittedName>
        <fullName evidence="1">Uncharacterized protein</fullName>
    </submittedName>
</protein>
<dbReference type="EMBL" id="LR796385">
    <property type="protein sequence ID" value="CAB4141026.1"/>
    <property type="molecule type" value="Genomic_DNA"/>
</dbReference>
<evidence type="ECO:0000313" key="1">
    <source>
        <dbReference type="EMBL" id="CAB4141026.1"/>
    </source>
</evidence>
<name>A0A6J5M7B4_9CAUD</name>
<sequence length="212" mass="23750">MTYLELVNATLVKLREQPVTAVNDTEYSRLVGVFVNETKREVEDAWTWNGLRETITVTCIPGVSRYRLVGTNDRTTFRDGYNDSANFPMRSAASQWLNRQFLLAQPQGGRPQYWGVNGQDPVTRELFVDLYPVPISADVIRLNVNLKPADMSTDTTRVLVPPHLVVLGAYARALEERGEDDTKARAAYAGALNTAISADIENFPGETDWVVR</sequence>
<dbReference type="InterPro" id="IPR056209">
    <property type="entry name" value="SU10_adaptor"/>
</dbReference>
<dbReference type="Pfam" id="PF24175">
    <property type="entry name" value="SU10_adaptor"/>
    <property type="match status" value="1"/>
</dbReference>
<gene>
    <name evidence="1" type="ORF">UFOVP411_19</name>
</gene>
<proteinExistence type="predicted"/>
<organism evidence="1">
    <name type="scientific">uncultured Caudovirales phage</name>
    <dbReference type="NCBI Taxonomy" id="2100421"/>
    <lineage>
        <taxon>Viruses</taxon>
        <taxon>Duplodnaviria</taxon>
        <taxon>Heunggongvirae</taxon>
        <taxon>Uroviricota</taxon>
        <taxon>Caudoviricetes</taxon>
        <taxon>Peduoviridae</taxon>
        <taxon>Maltschvirus</taxon>
        <taxon>Maltschvirus maltsch</taxon>
    </lineage>
</organism>
<accession>A0A6J5M7B4</accession>
<reference evidence="1" key="1">
    <citation type="submission" date="2020-04" db="EMBL/GenBank/DDBJ databases">
        <authorList>
            <person name="Chiriac C."/>
            <person name="Salcher M."/>
            <person name="Ghai R."/>
            <person name="Kavagutti S V."/>
        </authorList>
    </citation>
    <scope>NUCLEOTIDE SEQUENCE</scope>
</reference>